<dbReference type="Proteomes" id="UP000033070">
    <property type="component" value="Chromosome"/>
</dbReference>
<reference evidence="2 3" key="1">
    <citation type="submission" date="2018-06" db="EMBL/GenBank/DDBJ databases">
        <title>OYT1 Genome Sequencing.</title>
        <authorList>
            <person name="Kato S."/>
            <person name="Itoh T."/>
            <person name="Ohkuma M."/>
        </authorList>
    </citation>
    <scope>NUCLEOTIDE SEQUENCE [LARGE SCALE GENOMIC DNA]</scope>
    <source>
        <strain evidence="2 3">OYT1</strain>
    </source>
</reference>
<sequence>MVKCRARNIKLQGDRIPVESRPLKQQRLKRIQQLPKFKGYGMSKPVMTIVFGLACVALAFASGKTFLGMGFAMLAIGSIGYGAGSMMNSDCPQIPKQ</sequence>
<feature type="transmembrane region" description="Helical" evidence="1">
    <location>
        <begin position="39"/>
        <end position="60"/>
    </location>
</feature>
<name>A0A2Z6GCZ5_9PROT</name>
<dbReference type="EMBL" id="AP018738">
    <property type="protein sequence ID" value="BBE51406.1"/>
    <property type="molecule type" value="Genomic_DNA"/>
</dbReference>
<protein>
    <submittedName>
        <fullName evidence="2">Uncharacterized protein</fullName>
    </submittedName>
</protein>
<accession>A0A2Z6GCZ5</accession>
<organism evidence="2 3">
    <name type="scientific">Ferriphaselus amnicola</name>
    <dbReference type="NCBI Taxonomy" id="1188319"/>
    <lineage>
        <taxon>Bacteria</taxon>
        <taxon>Pseudomonadati</taxon>
        <taxon>Pseudomonadota</taxon>
        <taxon>Betaproteobacteria</taxon>
        <taxon>Nitrosomonadales</taxon>
        <taxon>Gallionellaceae</taxon>
        <taxon>Ferriphaselus</taxon>
    </lineage>
</organism>
<keyword evidence="1" id="KW-1133">Transmembrane helix</keyword>
<feature type="transmembrane region" description="Helical" evidence="1">
    <location>
        <begin position="66"/>
        <end position="84"/>
    </location>
</feature>
<gene>
    <name evidence="2" type="ORF">OYT1_ch1879</name>
</gene>
<evidence type="ECO:0000313" key="3">
    <source>
        <dbReference type="Proteomes" id="UP000033070"/>
    </source>
</evidence>
<proteinExistence type="predicted"/>
<keyword evidence="1" id="KW-0812">Transmembrane</keyword>
<dbReference type="KEGG" id="fam:OYT1_ch1879"/>
<keyword evidence="1" id="KW-0472">Membrane</keyword>
<keyword evidence="3" id="KW-1185">Reference proteome</keyword>
<evidence type="ECO:0000313" key="2">
    <source>
        <dbReference type="EMBL" id="BBE51406.1"/>
    </source>
</evidence>
<evidence type="ECO:0000256" key="1">
    <source>
        <dbReference type="SAM" id="Phobius"/>
    </source>
</evidence>
<dbReference type="STRING" id="1188319.OYT1_00872"/>
<dbReference type="AlphaFoldDB" id="A0A2Z6GCZ5"/>